<keyword evidence="4" id="KW-1185">Reference proteome</keyword>
<dbReference type="PANTHER" id="PTHR30222:SF2">
    <property type="entry name" value="ABC TRANSPORTER SUBSTRATE-BINDING PROTEIN"/>
    <property type="match status" value="1"/>
</dbReference>
<comment type="caution">
    <text evidence="3">The sequence shown here is derived from an EMBL/GenBank/DDBJ whole genome shotgun (WGS) entry which is preliminary data.</text>
</comment>
<proteinExistence type="predicted"/>
<evidence type="ECO:0000313" key="3">
    <source>
        <dbReference type="EMBL" id="MFA9461024.1"/>
    </source>
</evidence>
<dbReference type="PANTHER" id="PTHR30222">
    <property type="entry name" value="SPERMIDINE/PUTRESCINE-BINDING PERIPLASMIC PROTEIN"/>
    <property type="match status" value="1"/>
</dbReference>
<feature type="chain" id="PRO_5045925700" evidence="2">
    <location>
        <begin position="28"/>
        <end position="370"/>
    </location>
</feature>
<sequence length="370" mass="41768">MPRRMVRTLFLTAALFTAWSGASPARAASEELTVVSWGGAYTRSQILGFIRPYEKETGVAVEVLDYDGGLAEIRAQVRSYNVKWDVVDLELADAIRGCRQGLLVRVDPDTLPPSPEGMPPGADFLEGALRECGVGSVLWSTAFAFDGGDFPRRKPQSVEDFFNVTDFPGRRGMRRTPKGNLEWALIADGVPPDRVYDVLGTSAGLDRAFGVLSAIKPYVVWWSTGMEAVRHLENDEVALTTVYNGQIYDANVNRGKDFKLFWDHQILNMDLWGVVKHTPNREKALGFVRYATSTRSLARQVQYIPHGPARRSSRELVPEAMKRYLPTLSHRLEGALRLDAQWWAEHYERINARFQRWLDRPIQVPRALPH</sequence>
<gene>
    <name evidence="3" type="ORF">ACERLL_09335</name>
</gene>
<evidence type="ECO:0000256" key="2">
    <source>
        <dbReference type="SAM" id="SignalP"/>
    </source>
</evidence>
<feature type="signal peptide" evidence="2">
    <location>
        <begin position="1"/>
        <end position="27"/>
    </location>
</feature>
<dbReference type="EMBL" id="JBGUAW010000006">
    <property type="protein sequence ID" value="MFA9461024.1"/>
    <property type="molecule type" value="Genomic_DNA"/>
</dbReference>
<keyword evidence="1 2" id="KW-0732">Signal</keyword>
<name>A0ABV4TUL9_9GAMM</name>
<evidence type="ECO:0000256" key="1">
    <source>
        <dbReference type="ARBA" id="ARBA00022729"/>
    </source>
</evidence>
<evidence type="ECO:0000313" key="4">
    <source>
        <dbReference type="Proteomes" id="UP001575181"/>
    </source>
</evidence>
<dbReference type="Gene3D" id="3.40.190.10">
    <property type="entry name" value="Periplasmic binding protein-like II"/>
    <property type="match status" value="2"/>
</dbReference>
<reference evidence="3 4" key="1">
    <citation type="submission" date="2024-08" db="EMBL/GenBank/DDBJ databases">
        <title>Whole-genome sequencing of halo(alkali)philic microorganisms from hypersaline lakes.</title>
        <authorList>
            <person name="Sorokin D.Y."/>
            <person name="Merkel A.Y."/>
            <person name="Messina E."/>
            <person name="Yakimov M."/>
        </authorList>
    </citation>
    <scope>NUCLEOTIDE SEQUENCE [LARGE SCALE GENOMIC DNA]</scope>
    <source>
        <strain evidence="3 4">Cl-TMA</strain>
    </source>
</reference>
<accession>A0ABV4TUL9</accession>
<dbReference type="InterPro" id="IPR006059">
    <property type="entry name" value="SBP"/>
</dbReference>
<dbReference type="Proteomes" id="UP001575181">
    <property type="component" value="Unassembled WGS sequence"/>
</dbReference>
<protein>
    <submittedName>
        <fullName evidence="3">Extracellular solute-binding protein</fullName>
    </submittedName>
</protein>
<dbReference type="SUPFAM" id="SSF53850">
    <property type="entry name" value="Periplasmic binding protein-like II"/>
    <property type="match status" value="1"/>
</dbReference>
<dbReference type="Pfam" id="PF13416">
    <property type="entry name" value="SBP_bac_8"/>
    <property type="match status" value="1"/>
</dbReference>
<organism evidence="3 4">
    <name type="scientific">Thiohalorhabdus methylotrophus</name>
    <dbReference type="NCBI Taxonomy" id="3242694"/>
    <lineage>
        <taxon>Bacteria</taxon>
        <taxon>Pseudomonadati</taxon>
        <taxon>Pseudomonadota</taxon>
        <taxon>Gammaproteobacteria</taxon>
        <taxon>Thiohalorhabdales</taxon>
        <taxon>Thiohalorhabdaceae</taxon>
        <taxon>Thiohalorhabdus</taxon>
    </lineage>
</organism>
<dbReference type="RefSeq" id="WP_373655812.1">
    <property type="nucleotide sequence ID" value="NZ_JBGUAW010000006.1"/>
</dbReference>